<name>A0ACB8ATV8_9AGAM</name>
<proteinExistence type="predicted"/>
<organism evidence="1 2">
    <name type="scientific">Hygrophoropsis aurantiaca</name>
    <dbReference type="NCBI Taxonomy" id="72124"/>
    <lineage>
        <taxon>Eukaryota</taxon>
        <taxon>Fungi</taxon>
        <taxon>Dikarya</taxon>
        <taxon>Basidiomycota</taxon>
        <taxon>Agaricomycotina</taxon>
        <taxon>Agaricomycetes</taxon>
        <taxon>Agaricomycetidae</taxon>
        <taxon>Boletales</taxon>
        <taxon>Coniophorineae</taxon>
        <taxon>Hygrophoropsidaceae</taxon>
        <taxon>Hygrophoropsis</taxon>
    </lineage>
</organism>
<evidence type="ECO:0000313" key="1">
    <source>
        <dbReference type="EMBL" id="KAH7916694.1"/>
    </source>
</evidence>
<dbReference type="Proteomes" id="UP000790377">
    <property type="component" value="Unassembled WGS sequence"/>
</dbReference>
<evidence type="ECO:0000313" key="2">
    <source>
        <dbReference type="Proteomes" id="UP000790377"/>
    </source>
</evidence>
<protein>
    <submittedName>
        <fullName evidence="1">Uncharacterized protein</fullName>
    </submittedName>
</protein>
<keyword evidence="2" id="KW-1185">Reference proteome</keyword>
<reference evidence="1" key="1">
    <citation type="journal article" date="2021" name="New Phytol.">
        <title>Evolutionary innovations through gain and loss of genes in the ectomycorrhizal Boletales.</title>
        <authorList>
            <person name="Wu G."/>
            <person name="Miyauchi S."/>
            <person name="Morin E."/>
            <person name="Kuo A."/>
            <person name="Drula E."/>
            <person name="Varga T."/>
            <person name="Kohler A."/>
            <person name="Feng B."/>
            <person name="Cao Y."/>
            <person name="Lipzen A."/>
            <person name="Daum C."/>
            <person name="Hundley H."/>
            <person name="Pangilinan J."/>
            <person name="Johnson J."/>
            <person name="Barry K."/>
            <person name="LaButti K."/>
            <person name="Ng V."/>
            <person name="Ahrendt S."/>
            <person name="Min B."/>
            <person name="Choi I.G."/>
            <person name="Park H."/>
            <person name="Plett J.M."/>
            <person name="Magnuson J."/>
            <person name="Spatafora J.W."/>
            <person name="Nagy L.G."/>
            <person name="Henrissat B."/>
            <person name="Grigoriev I.V."/>
            <person name="Yang Z.L."/>
            <person name="Xu J."/>
            <person name="Martin F.M."/>
        </authorList>
    </citation>
    <scope>NUCLEOTIDE SEQUENCE</scope>
    <source>
        <strain evidence="1">ATCC 28755</strain>
    </source>
</reference>
<comment type="caution">
    <text evidence="1">The sequence shown here is derived from an EMBL/GenBank/DDBJ whole genome shotgun (WGS) entry which is preliminary data.</text>
</comment>
<sequence length="683" mass="75970">MKSLRKSLNANKDTHHRLQISTPLPLPSLSKPLSASLPPQKVIRAVSAYRPQAPQQLPFQKGDFFYVTGDPDSNGDWYEAHNPVTGARGLVPKSMFEEFCKSPASIRTSRISVGLHSPSLSSPVMSPKSPKTQVFYAVVLHDFMAERADELDAKAGDPISVVAQSNREWFVAKPIGRLGRPGLIPASFVEVRDPATNLPIADVDALMDKGDLPKVEDWKKAMINYKQNSISLGVIDDISSPTSVVNSPFGPQLDSAPTNYPPPPTNPPRAPSPILLPDGILLSADVVSFHHEMNEYWFRIDAVFQPYDPNDPHSLPMAKQLVLFRVYNDFYDFQVNLLETFPREAGRSPSSNRVLPFMPGPCTEVNDEITAVRRDELDEYLHKLCALNTVGANYILEHQLVRDFLALKPGDVENDIEPRYDEIRALFSEAAEQDGAEHLNGYPAAAQGFEEEVRDTLGEMRLTDRDQDERSEGSDYGEDHTPPSHPYAARDSQASITVRQPVQHHKRSDTASSVRRLETNGYSNGRLSTHSRSQSSSRERSDVNTPRVDTQRASEYSNSQWQDYSASSPSSHHSSQPSIALSSRSLSQTATNLNTPPISAGNPQTAFVKIKIFDSVTDDLIAIRVHPRVSHAELMGKVQARLGGNVVNLRYRDSMDGRYVGIESDRDLRDWLESTEKHVLFAD</sequence>
<gene>
    <name evidence="1" type="ORF">BJ138DRAFT_1074593</name>
</gene>
<dbReference type="EMBL" id="MU267589">
    <property type="protein sequence ID" value="KAH7916694.1"/>
    <property type="molecule type" value="Genomic_DNA"/>
</dbReference>
<accession>A0ACB8ATV8</accession>